<protein>
    <submittedName>
        <fullName evidence="2">HEAT repeat domain-containing protein</fullName>
    </submittedName>
</protein>
<dbReference type="Proteomes" id="UP000237423">
    <property type="component" value="Unassembled WGS sequence"/>
</dbReference>
<dbReference type="InterPro" id="IPR011989">
    <property type="entry name" value="ARM-like"/>
</dbReference>
<proteinExistence type="predicted"/>
<evidence type="ECO:0000313" key="2">
    <source>
        <dbReference type="EMBL" id="POZ52344.1"/>
    </source>
</evidence>
<dbReference type="Gene3D" id="1.25.10.10">
    <property type="entry name" value="Leucine-rich Repeat Variant"/>
    <property type="match status" value="1"/>
</dbReference>
<gene>
    <name evidence="2" type="ORF">AADEFJLK_01826</name>
    <name evidence="1" type="ORF">CEK71_12985</name>
</gene>
<evidence type="ECO:0000313" key="1">
    <source>
        <dbReference type="EMBL" id="ASF46910.1"/>
    </source>
</evidence>
<dbReference type="EMBL" id="CP022129">
    <property type="protein sequence ID" value="ASF46910.1"/>
    <property type="molecule type" value="Genomic_DNA"/>
</dbReference>
<dbReference type="RefSeq" id="WP_088619782.1">
    <property type="nucleotide sequence ID" value="NZ_CP022129.1"/>
</dbReference>
<sequence>MTITELIGEYLQCFRQGDSEMAFFGLLDIGCEALPELVLQFQQEQDNAIREFLVEVIWQYRQASAIPFLAERLYDPAPAIRRQALNGLVTLASPQVLEVLTVAKAHWRLQAKDTEAFADWLDEAIGQVESTQDNISIK</sequence>
<evidence type="ECO:0000313" key="3">
    <source>
        <dbReference type="Proteomes" id="UP000197019"/>
    </source>
</evidence>
<dbReference type="AlphaFoldDB" id="A0A1Z4C064"/>
<evidence type="ECO:0000313" key="4">
    <source>
        <dbReference type="Proteomes" id="UP000237423"/>
    </source>
</evidence>
<dbReference type="EMBL" id="PGFZ01000003">
    <property type="protein sequence ID" value="POZ52344.1"/>
    <property type="molecule type" value="Genomic_DNA"/>
</dbReference>
<keyword evidence="3" id="KW-1185">Reference proteome</keyword>
<organism evidence="1 3">
    <name type="scientific">Methylovulum psychrotolerans</name>
    <dbReference type="NCBI Taxonomy" id="1704499"/>
    <lineage>
        <taxon>Bacteria</taxon>
        <taxon>Pseudomonadati</taxon>
        <taxon>Pseudomonadota</taxon>
        <taxon>Gammaproteobacteria</taxon>
        <taxon>Methylococcales</taxon>
        <taxon>Methylococcaceae</taxon>
        <taxon>Methylovulum</taxon>
    </lineage>
</organism>
<reference evidence="2 4" key="2">
    <citation type="submission" date="2017-11" db="EMBL/GenBank/DDBJ databases">
        <title>Draft Genome Sequence of Methylobacter psychrotolerans Sph1T, an Obligate Methanotroph from Low-Temperature Environments.</title>
        <authorList>
            <person name="Oshkin I.Y."/>
            <person name="Miroshnikov K."/>
            <person name="Belova S.E."/>
            <person name="Korzhenkov A."/>
            <person name="Toshchakov S.V."/>
            <person name="Dedysh S.N."/>
        </authorList>
    </citation>
    <scope>NUCLEOTIDE SEQUENCE [LARGE SCALE GENOMIC DNA]</scope>
    <source>
        <strain evidence="2 4">Sph1</strain>
    </source>
</reference>
<dbReference type="SUPFAM" id="SSF48371">
    <property type="entry name" value="ARM repeat"/>
    <property type="match status" value="1"/>
</dbReference>
<dbReference type="InterPro" id="IPR016024">
    <property type="entry name" value="ARM-type_fold"/>
</dbReference>
<accession>A0A1Z4C064</accession>
<dbReference type="Pfam" id="PF13646">
    <property type="entry name" value="HEAT_2"/>
    <property type="match status" value="1"/>
</dbReference>
<dbReference type="KEGG" id="mpsy:CEK71_12985"/>
<dbReference type="Proteomes" id="UP000197019">
    <property type="component" value="Chromosome"/>
</dbReference>
<reference evidence="1 3" key="1">
    <citation type="submission" date="2017-06" db="EMBL/GenBank/DDBJ databases">
        <title>Genome Sequencing of the methanotroph Methylovulum psychrotolerants str. HV10-M2 isolated from a high-altitude environment.</title>
        <authorList>
            <person name="Mateos-Rivera A."/>
        </authorList>
    </citation>
    <scope>NUCLEOTIDE SEQUENCE [LARGE SCALE GENOMIC DNA]</scope>
    <source>
        <strain evidence="1 3">HV10_M2</strain>
    </source>
</reference>
<name>A0A1Z4C064_9GAMM</name>